<comment type="caution">
    <text evidence="4">The sequence shown here is derived from an EMBL/GenBank/DDBJ whole genome shotgun (WGS) entry which is preliminary data.</text>
</comment>
<dbReference type="InterPro" id="IPR029277">
    <property type="entry name" value="SVWC_dom"/>
</dbReference>
<proteinExistence type="predicted"/>
<organism evidence="4 5">
    <name type="scientific">Caerostris extrusa</name>
    <name type="common">Bark spider</name>
    <name type="synonym">Caerostris bankana</name>
    <dbReference type="NCBI Taxonomy" id="172846"/>
    <lineage>
        <taxon>Eukaryota</taxon>
        <taxon>Metazoa</taxon>
        <taxon>Ecdysozoa</taxon>
        <taxon>Arthropoda</taxon>
        <taxon>Chelicerata</taxon>
        <taxon>Arachnida</taxon>
        <taxon>Araneae</taxon>
        <taxon>Araneomorphae</taxon>
        <taxon>Entelegynae</taxon>
        <taxon>Araneoidea</taxon>
        <taxon>Araneidae</taxon>
        <taxon>Caerostris</taxon>
    </lineage>
</organism>
<gene>
    <name evidence="4" type="primary">AVEN_267288_1</name>
    <name evidence="4" type="ORF">CEXT_391781</name>
</gene>
<dbReference type="EMBL" id="BPLR01009442">
    <property type="protein sequence ID" value="GIY31988.1"/>
    <property type="molecule type" value="Genomic_DNA"/>
</dbReference>
<dbReference type="SMART" id="SM01318">
    <property type="entry name" value="SVWC"/>
    <property type="match status" value="1"/>
</dbReference>
<dbReference type="GO" id="GO:0005576">
    <property type="term" value="C:extracellular region"/>
    <property type="evidence" value="ECO:0007669"/>
    <property type="project" value="UniProtKB-SubCell"/>
</dbReference>
<evidence type="ECO:0000259" key="3">
    <source>
        <dbReference type="SMART" id="SM01318"/>
    </source>
</evidence>
<evidence type="ECO:0000313" key="5">
    <source>
        <dbReference type="Proteomes" id="UP001054945"/>
    </source>
</evidence>
<evidence type="ECO:0000256" key="2">
    <source>
        <dbReference type="ARBA" id="ARBA00022525"/>
    </source>
</evidence>
<keyword evidence="5" id="KW-1185">Reference proteome</keyword>
<accession>A0AAV4SBY0</accession>
<protein>
    <submittedName>
        <fullName evidence="4">SVWC domain-containing protein</fullName>
    </submittedName>
</protein>
<reference evidence="4 5" key="1">
    <citation type="submission" date="2021-06" db="EMBL/GenBank/DDBJ databases">
        <title>Caerostris extrusa draft genome.</title>
        <authorList>
            <person name="Kono N."/>
            <person name="Arakawa K."/>
        </authorList>
    </citation>
    <scope>NUCLEOTIDE SEQUENCE [LARGE SCALE GENOMIC DNA]</scope>
</reference>
<evidence type="ECO:0000256" key="1">
    <source>
        <dbReference type="ARBA" id="ARBA00004613"/>
    </source>
</evidence>
<dbReference type="AlphaFoldDB" id="A0AAV4SBY0"/>
<keyword evidence="2" id="KW-0964">Secreted</keyword>
<evidence type="ECO:0000313" key="4">
    <source>
        <dbReference type="EMBL" id="GIY31988.1"/>
    </source>
</evidence>
<comment type="subcellular location">
    <subcellularLocation>
        <location evidence="1">Secreted</location>
    </subcellularLocation>
</comment>
<sequence>MLKANSNRIPAIVIIYCDKQALQFRINPPKDQHYPSSTAPTCAQQLPFRGFFLIALVFVPKLYAYTYSEFLNTDSGYCEGPTYGRIPVGDVGYDKENCERIECGRGVRHVAGCGKVMKPDDPRCRIVQREGRYPDCCPDVKCDVKVPPPS</sequence>
<feature type="domain" description="Single" evidence="3">
    <location>
        <begin position="78"/>
        <end position="142"/>
    </location>
</feature>
<name>A0AAV4SBY0_CAEEX</name>
<dbReference type="Pfam" id="PF15430">
    <property type="entry name" value="SVWC"/>
    <property type="match status" value="1"/>
</dbReference>
<dbReference type="Proteomes" id="UP001054945">
    <property type="component" value="Unassembled WGS sequence"/>
</dbReference>